<evidence type="ECO:0000313" key="2">
    <source>
        <dbReference type="Proteomes" id="UP001300383"/>
    </source>
</evidence>
<gene>
    <name evidence="1" type="ORF">QJ036_13575</name>
</gene>
<dbReference type="EMBL" id="JASGBQ010000036">
    <property type="protein sequence ID" value="MDI9243477.1"/>
    <property type="molecule type" value="Genomic_DNA"/>
</dbReference>
<accession>A0AAP4EYY5</accession>
<name>A0AAP4EYY5_9FIRM</name>
<keyword evidence="2" id="KW-1185">Reference proteome</keyword>
<proteinExistence type="predicted"/>
<protein>
    <submittedName>
        <fullName evidence="1">Uncharacterized protein</fullName>
    </submittedName>
</protein>
<reference evidence="1 2" key="1">
    <citation type="submission" date="2023-05" db="EMBL/GenBank/DDBJ databases">
        <title>[ruminococcus] sp. nov., isolated from a pig farm feces dump.</title>
        <authorList>
            <person name="Chang Y.-H."/>
        </authorList>
    </citation>
    <scope>NUCLEOTIDE SEQUENCE [LARGE SCALE GENOMIC DNA]</scope>
    <source>
        <strain evidence="1 2">YH-rum2234</strain>
    </source>
</reference>
<evidence type="ECO:0000313" key="1">
    <source>
        <dbReference type="EMBL" id="MDI9243477.1"/>
    </source>
</evidence>
<dbReference type="Proteomes" id="UP001300383">
    <property type="component" value="Unassembled WGS sequence"/>
</dbReference>
<dbReference type="RefSeq" id="WP_283231888.1">
    <property type="nucleotide sequence ID" value="NZ_JASGBQ010000036.1"/>
</dbReference>
<comment type="caution">
    <text evidence="1">The sequence shown here is derived from an EMBL/GenBank/DDBJ whole genome shotgun (WGS) entry which is preliminary data.</text>
</comment>
<sequence length="40" mass="4724">MQDIIITDIPEDVLTRDTTIRAEAHVLSFMKETPKRHMDR</sequence>
<dbReference type="AlphaFoldDB" id="A0AAP4EYY5"/>
<organism evidence="1 2">
    <name type="scientific">Fusibacillus kribbianus</name>
    <dbReference type="NCBI Taxonomy" id="3044208"/>
    <lineage>
        <taxon>Bacteria</taxon>
        <taxon>Bacillati</taxon>
        <taxon>Bacillota</taxon>
        <taxon>Clostridia</taxon>
        <taxon>Lachnospirales</taxon>
        <taxon>Lachnospiraceae</taxon>
        <taxon>Fusibacillus</taxon>
    </lineage>
</organism>